<reference evidence="2 3" key="1">
    <citation type="journal article" date="2021" name="Elife">
        <title>Chloroplast acquisition without the gene transfer in kleptoplastic sea slugs, Plakobranchus ocellatus.</title>
        <authorList>
            <person name="Maeda T."/>
            <person name="Takahashi S."/>
            <person name="Yoshida T."/>
            <person name="Shimamura S."/>
            <person name="Takaki Y."/>
            <person name="Nagai Y."/>
            <person name="Toyoda A."/>
            <person name="Suzuki Y."/>
            <person name="Arimoto A."/>
            <person name="Ishii H."/>
            <person name="Satoh N."/>
            <person name="Nishiyama T."/>
            <person name="Hasebe M."/>
            <person name="Maruyama T."/>
            <person name="Minagawa J."/>
            <person name="Obokata J."/>
            <person name="Shigenobu S."/>
        </authorList>
    </citation>
    <scope>NUCLEOTIDE SEQUENCE [LARGE SCALE GENOMIC DNA]</scope>
</reference>
<keyword evidence="3" id="KW-1185">Reference proteome</keyword>
<dbReference type="EMBL" id="BLXT01007137">
    <property type="protein sequence ID" value="GFO36767.1"/>
    <property type="molecule type" value="Genomic_DNA"/>
</dbReference>
<feature type="compositionally biased region" description="Basic and acidic residues" evidence="1">
    <location>
        <begin position="72"/>
        <end position="86"/>
    </location>
</feature>
<sequence length="99" mass="11092">MIKKNQSKGMLQSLQDSVSTTAQVWTEYDSNLSIEDCSICAKRQSFSFGSSKQTTLPCPGVNQHETAQDETTNSKHESYDTHRAEDSNTIVENPDLDYL</sequence>
<protein>
    <submittedName>
        <fullName evidence="2">Uncharacterized protein</fullName>
    </submittedName>
</protein>
<accession>A0AAV4CXY0</accession>
<organism evidence="2 3">
    <name type="scientific">Plakobranchus ocellatus</name>
    <dbReference type="NCBI Taxonomy" id="259542"/>
    <lineage>
        <taxon>Eukaryota</taxon>
        <taxon>Metazoa</taxon>
        <taxon>Spiralia</taxon>
        <taxon>Lophotrochozoa</taxon>
        <taxon>Mollusca</taxon>
        <taxon>Gastropoda</taxon>
        <taxon>Heterobranchia</taxon>
        <taxon>Euthyneura</taxon>
        <taxon>Panpulmonata</taxon>
        <taxon>Sacoglossa</taxon>
        <taxon>Placobranchoidea</taxon>
        <taxon>Plakobranchidae</taxon>
        <taxon>Plakobranchus</taxon>
    </lineage>
</organism>
<feature type="region of interest" description="Disordered" evidence="1">
    <location>
        <begin position="49"/>
        <end position="99"/>
    </location>
</feature>
<dbReference type="AlphaFoldDB" id="A0AAV4CXY0"/>
<name>A0AAV4CXY0_9GAST</name>
<comment type="caution">
    <text evidence="2">The sequence shown here is derived from an EMBL/GenBank/DDBJ whole genome shotgun (WGS) entry which is preliminary data.</text>
</comment>
<evidence type="ECO:0000313" key="3">
    <source>
        <dbReference type="Proteomes" id="UP000735302"/>
    </source>
</evidence>
<dbReference type="Proteomes" id="UP000735302">
    <property type="component" value="Unassembled WGS sequence"/>
</dbReference>
<proteinExistence type="predicted"/>
<gene>
    <name evidence="2" type="ORF">PoB_006327200</name>
</gene>
<evidence type="ECO:0000256" key="1">
    <source>
        <dbReference type="SAM" id="MobiDB-lite"/>
    </source>
</evidence>
<evidence type="ECO:0000313" key="2">
    <source>
        <dbReference type="EMBL" id="GFO36767.1"/>
    </source>
</evidence>